<dbReference type="EMBL" id="ML769544">
    <property type="protein sequence ID" value="KAE9394765.1"/>
    <property type="molecule type" value="Genomic_DNA"/>
</dbReference>
<dbReference type="AlphaFoldDB" id="A0A6A4HCE5"/>
<protein>
    <submittedName>
        <fullName evidence="1">Uncharacterized protein</fullName>
    </submittedName>
</protein>
<name>A0A6A4HCE5_9AGAR</name>
<reference evidence="1" key="1">
    <citation type="journal article" date="2019" name="Environ. Microbiol.">
        <title>Fungal ecological strategies reflected in gene transcription - a case study of two litter decomposers.</title>
        <authorList>
            <person name="Barbi F."/>
            <person name="Kohler A."/>
            <person name="Barry K."/>
            <person name="Baskaran P."/>
            <person name="Daum C."/>
            <person name="Fauchery L."/>
            <person name="Ihrmark K."/>
            <person name="Kuo A."/>
            <person name="LaButti K."/>
            <person name="Lipzen A."/>
            <person name="Morin E."/>
            <person name="Grigoriev I.V."/>
            <person name="Henrissat B."/>
            <person name="Lindahl B."/>
            <person name="Martin F."/>
        </authorList>
    </citation>
    <scope>NUCLEOTIDE SEQUENCE</scope>
    <source>
        <strain evidence="1">JB14</strain>
    </source>
</reference>
<keyword evidence="2" id="KW-1185">Reference proteome</keyword>
<evidence type="ECO:0000313" key="1">
    <source>
        <dbReference type="EMBL" id="KAE9394765.1"/>
    </source>
</evidence>
<accession>A0A6A4HCE5</accession>
<gene>
    <name evidence="1" type="ORF">BT96DRAFT_827249</name>
</gene>
<organism evidence="1 2">
    <name type="scientific">Gymnopus androsaceus JB14</name>
    <dbReference type="NCBI Taxonomy" id="1447944"/>
    <lineage>
        <taxon>Eukaryota</taxon>
        <taxon>Fungi</taxon>
        <taxon>Dikarya</taxon>
        <taxon>Basidiomycota</taxon>
        <taxon>Agaricomycotina</taxon>
        <taxon>Agaricomycetes</taxon>
        <taxon>Agaricomycetidae</taxon>
        <taxon>Agaricales</taxon>
        <taxon>Marasmiineae</taxon>
        <taxon>Omphalotaceae</taxon>
        <taxon>Gymnopus</taxon>
    </lineage>
</organism>
<evidence type="ECO:0000313" key="2">
    <source>
        <dbReference type="Proteomes" id="UP000799118"/>
    </source>
</evidence>
<proteinExistence type="predicted"/>
<dbReference type="Proteomes" id="UP000799118">
    <property type="component" value="Unassembled WGS sequence"/>
</dbReference>
<sequence length="149" mass="17288">IPAFEHLFEHEHNKHLMKLLYRLAQWHALAKLCLHTEPTLEWLEKTTTEVGKLIGSLEISQLQNSPLMSYPASKMLELDIKQPLSHVRLTLTKSQRKVSLASNVPPSRKPRTLNLFTYKWHAMGDYVPFIHLWGTTDNYLTQVVSVYVL</sequence>
<dbReference type="OrthoDB" id="3269417at2759"/>
<feature type="non-terminal residue" evidence="1">
    <location>
        <position position="1"/>
    </location>
</feature>